<name>A0ABY8ID59_9BURK</name>
<dbReference type="Proteomes" id="UP001219584">
    <property type="component" value="Chromosome"/>
</dbReference>
<dbReference type="InterPro" id="IPR052516">
    <property type="entry name" value="N-heterocyclic_Hydroxylase"/>
</dbReference>
<protein>
    <submittedName>
        <fullName evidence="2">Molybdopterin-dependent oxidoreductase</fullName>
    </submittedName>
</protein>
<proteinExistence type="predicted"/>
<accession>A0ABY8ID59</accession>
<keyword evidence="3" id="KW-1185">Reference proteome</keyword>
<dbReference type="InterPro" id="IPR037165">
    <property type="entry name" value="AldOxase/xan_DH_Mopterin-bd_sf"/>
</dbReference>
<dbReference type="InterPro" id="IPR046867">
    <property type="entry name" value="AldOxase/xan_DH_MoCoBD2"/>
</dbReference>
<dbReference type="EMBL" id="CP121464">
    <property type="protein sequence ID" value="WFR81922.1"/>
    <property type="molecule type" value="Genomic_DNA"/>
</dbReference>
<dbReference type="Gene3D" id="3.30.365.10">
    <property type="entry name" value="Aldehyde oxidase/xanthine dehydrogenase, molybdopterin binding domain"/>
    <property type="match status" value="4"/>
</dbReference>
<dbReference type="PANTHER" id="PTHR47495:SF2">
    <property type="entry name" value="ALDEHYDE DEHYDROGENASE"/>
    <property type="match status" value="1"/>
</dbReference>
<evidence type="ECO:0000259" key="1">
    <source>
        <dbReference type="SMART" id="SM01008"/>
    </source>
</evidence>
<dbReference type="RefSeq" id="WP_278318555.1">
    <property type="nucleotide sequence ID" value="NZ_CP121464.1"/>
</dbReference>
<dbReference type="Pfam" id="PF20256">
    <property type="entry name" value="MoCoBD_2"/>
    <property type="match status" value="2"/>
</dbReference>
<evidence type="ECO:0000313" key="2">
    <source>
        <dbReference type="EMBL" id="WFR81922.1"/>
    </source>
</evidence>
<dbReference type="InterPro" id="IPR012368">
    <property type="entry name" value="OxRdtase_Mopterin-bd_su_IorB"/>
</dbReference>
<dbReference type="PANTHER" id="PTHR47495">
    <property type="entry name" value="ALDEHYDE DEHYDROGENASE"/>
    <property type="match status" value="1"/>
</dbReference>
<evidence type="ECO:0000313" key="3">
    <source>
        <dbReference type="Proteomes" id="UP001219584"/>
    </source>
</evidence>
<dbReference type="SUPFAM" id="SSF54665">
    <property type="entry name" value="CO dehydrogenase molybdoprotein N-domain-like"/>
    <property type="match status" value="1"/>
</dbReference>
<dbReference type="Gene3D" id="3.90.1170.50">
    <property type="entry name" value="Aldehyde oxidase/xanthine dehydrogenase, a/b hammerhead"/>
    <property type="match status" value="2"/>
</dbReference>
<organism evidence="2 3">
    <name type="scientific">Janthinobacterium rivuli</name>
    <dbReference type="NCBI Taxonomy" id="2751478"/>
    <lineage>
        <taxon>Bacteria</taxon>
        <taxon>Pseudomonadati</taxon>
        <taxon>Pseudomonadota</taxon>
        <taxon>Betaproteobacteria</taxon>
        <taxon>Burkholderiales</taxon>
        <taxon>Oxalobacteraceae</taxon>
        <taxon>Janthinobacterium</taxon>
    </lineage>
</organism>
<dbReference type="InterPro" id="IPR036856">
    <property type="entry name" value="Ald_Oxase/Xan_DH_a/b_sf"/>
</dbReference>
<sequence length="773" mass="82600">MFKLPKETTSARPSSLGRRGFLIAAAGTGFTLAFLRADSSLAAGKVAPVAASKSAVAPVFDPSIWFQICRDGIVTVNIAKAEMGQHIGTALARIVAEELEADWSKIRLHYVDTDPKWGLMVTGGSWSVWQNFDPLSRAGAAGRLALVEEGARLLRLPVSACHARLGVVHGRGRSISYGDIVRRGKLARQYTPEQLKAIVLKTPQQRSLIGQNVQALDIPAKINGTAVYGIDAEIEGMLFARPKIPPTRYGAKVVSIDDSAARKVQGYLRSFALQDPSGTVPGWVMVVAETYAAAMRAADLVQVKWRAGAAAHVAEQDIVNYATKQLADASLGARVVDDDGVEQAFNDASLQLERHYTTSTVLHFQLEPVNALAQEIDGVWHIHAGNQWQSLILPVLAQALKVPESKVMLHTYLLGGGFGRRLNGDYCVPAALAAQAVGRPVKMICTRSDDARFDSPRSPSVQHVRMAFDDAGKVSAMVHEASAGWPTQAMIPAFLAKDKQGHPYDPFAIAGADHWYTVGAQRVRAVSNDLANSSFRPGWLRSVGPGWTNWAVESFMDEAAQAAKVDPLAFRLSLLQAAGRNAGSAPNAVGGAARLAHVLRRVAEKAGWGTAMPPDTGLGIAATFGQERDMPTWTACVARVKVDRSTCMVKVEKLFMVIDAGSIVDPDGALAQAEGGALWGVSMALHEGTAFLNGEVKDTNLNTYTPLRMADVPELDIEFVASTHTATGMGEPPTTAVAPAIGNAIFAAVASRVRHLPIRPEAVLKGLDRHGAV</sequence>
<feature type="domain" description="Aldehyde oxidase/xanthine dehydrogenase a/b hammerhead" evidence="1">
    <location>
        <begin position="223"/>
        <end position="309"/>
    </location>
</feature>
<dbReference type="SMART" id="SM01008">
    <property type="entry name" value="Ald_Xan_dh_C"/>
    <property type="match status" value="1"/>
</dbReference>
<dbReference type="InterPro" id="IPR000674">
    <property type="entry name" value="Ald_Oxase/Xan_DH_a/b"/>
</dbReference>
<dbReference type="Pfam" id="PF02738">
    <property type="entry name" value="MoCoBD_1"/>
    <property type="match status" value="1"/>
</dbReference>
<dbReference type="InterPro" id="IPR008274">
    <property type="entry name" value="AldOxase/xan_DH_MoCoBD1"/>
</dbReference>
<gene>
    <name evidence="2" type="ORF">P9875_12500</name>
</gene>
<dbReference type="SUPFAM" id="SSF56003">
    <property type="entry name" value="Molybdenum cofactor-binding domain"/>
    <property type="match status" value="2"/>
</dbReference>
<reference evidence="2 3" key="1">
    <citation type="submission" date="2023-04" db="EMBL/GenBank/DDBJ databases">
        <title>Nanopore sequencing of Janthinobacterium from water.</title>
        <authorList>
            <person name="Ciuchcinski K."/>
            <person name="Rokowska A."/>
            <person name="Dziewit L."/>
        </authorList>
    </citation>
    <scope>NUCLEOTIDE SEQUENCE [LARGE SCALE GENOMIC DNA]</scope>
    <source>
        <strain evidence="2 3">DEMB2</strain>
    </source>
</reference>
<dbReference type="PIRSF" id="PIRSF036389">
    <property type="entry name" value="IOR_B"/>
    <property type="match status" value="1"/>
</dbReference>